<dbReference type="RefSeq" id="WP_038215456.1">
    <property type="nucleotide sequence ID" value="NZ_CAWLWN010000138.1"/>
</dbReference>
<dbReference type="Pfam" id="PF26115">
    <property type="entry name" value="PDDEXK_GAPS4"/>
    <property type="match status" value="1"/>
</dbReference>
<name>A0A077NBV3_XENBV</name>
<comment type="caution">
    <text evidence="2">The sequence shown here is derived from an EMBL/GenBank/DDBJ whole genome shotgun (WGS) entry which is preliminary data.</text>
</comment>
<protein>
    <recommendedName>
        <fullName evidence="1">GAPS4 PD-(D/E)XK nuclease domain-containing protein</fullName>
    </recommendedName>
</protein>
<gene>
    <name evidence="2" type="ORF">XBP1_1510008</name>
</gene>
<feature type="domain" description="GAPS4 PD-(D/E)XK nuclease" evidence="1">
    <location>
        <begin position="5"/>
        <end position="160"/>
    </location>
</feature>
<evidence type="ECO:0000259" key="1">
    <source>
        <dbReference type="Pfam" id="PF26115"/>
    </source>
</evidence>
<evidence type="ECO:0000313" key="2">
    <source>
        <dbReference type="EMBL" id="CDG95718.1"/>
    </source>
</evidence>
<reference evidence="2" key="1">
    <citation type="submission" date="2013-07" db="EMBL/GenBank/DDBJ databases">
        <title>Sub-species coevolution in mutualistic symbiosis.</title>
        <authorList>
            <person name="Murfin K."/>
            <person name="Klassen J."/>
            <person name="Lee M."/>
            <person name="Forst S."/>
            <person name="Stock P."/>
            <person name="Goodrich-Blair H."/>
        </authorList>
    </citation>
    <scope>NUCLEOTIDE SEQUENCE [LARGE SCALE GENOMIC DNA]</scope>
    <source>
        <strain evidence="2">Puntauvense</strain>
    </source>
</reference>
<dbReference type="InterPro" id="IPR058873">
    <property type="entry name" value="PDDEXK_GAPS4"/>
</dbReference>
<dbReference type="EMBL" id="CBSW010000059">
    <property type="protein sequence ID" value="CDG95718.1"/>
    <property type="molecule type" value="Genomic_DNA"/>
</dbReference>
<organism evidence="2">
    <name type="scientific">Xenorhabdus bovienii str. puntauvense</name>
    <dbReference type="NCBI Taxonomy" id="1398201"/>
    <lineage>
        <taxon>Bacteria</taxon>
        <taxon>Pseudomonadati</taxon>
        <taxon>Pseudomonadota</taxon>
        <taxon>Gammaproteobacteria</taxon>
        <taxon>Enterobacterales</taxon>
        <taxon>Morganellaceae</taxon>
        <taxon>Xenorhabdus</taxon>
    </lineage>
</organism>
<sequence length="334" mass="39063">MAGGETAAIQRVANLITQKIFTVFKWKRALREDMNWPCETEAHGKDTHPSDVVFYYTNPYEEEVVYLNTDLKSYGKNSIKKGTVESALSSLSLAVECANSNEEWRKKYLEDDSLGFDVRGLLFLYNHDQLYDSDFYNAIMKQIDMSKLTLPHGQKIYLLDPFKIYDIINIAFDIKYLTGEGNLPHSDKYYFYYPDMSLTRLKHPLTKSTPATIEALTSPYLIIKHEEFDYGDEHRDEGYVIYYNQEGSSVDEFVYFFDMLSNFQILTENKNIKIRLIHAHPHYESPQNFINAKKKYSSCWLLGEQKRFFDKITMEISEKTIVNFNLEEIGMGIR</sequence>
<proteinExistence type="predicted"/>
<dbReference type="AlphaFoldDB" id="A0A077NBV3"/>
<dbReference type="HOGENOM" id="CLU_074331_0_0_6"/>
<accession>A0A077NBV3</accession>
<dbReference type="Proteomes" id="UP000028511">
    <property type="component" value="Unassembled WGS sequence"/>
</dbReference>